<reference evidence="2 3" key="1">
    <citation type="submission" date="2023-01" db="EMBL/GenBank/DDBJ databases">
        <title>Analysis of 21 Apiospora genomes using comparative genomics revels a genus with tremendous synthesis potential of carbohydrate active enzymes and secondary metabolites.</title>
        <authorList>
            <person name="Sorensen T."/>
        </authorList>
    </citation>
    <scope>NUCLEOTIDE SEQUENCE [LARGE SCALE GENOMIC DNA]</scope>
    <source>
        <strain evidence="2 3">CBS 135458</strain>
    </source>
</reference>
<dbReference type="EMBL" id="JAQQWL010000011">
    <property type="protein sequence ID" value="KAK8050082.1"/>
    <property type="molecule type" value="Genomic_DNA"/>
</dbReference>
<protein>
    <submittedName>
        <fullName evidence="2">Uncharacterized protein</fullName>
    </submittedName>
</protein>
<name>A0ABR1TU21_9PEZI</name>
<sequence>MGCGGSKQARTSPGAGPRPTPRPQQQPGGRLNIGAPQQVMIHVPRNRVDQHGELLQQVSREIGRAGLAAALAYIAQYISQRRSQITVVAVGGAVNTLYLRSHGTTHDIDIFGSDFNNDARMLLDQAMHAAQQRFPALGTDWLNTETQMWMPGPLHGELTRVAKNQNVKIFEKPGLTIYAAPWHYAFTAKISRILTGETRLGHMIWTML</sequence>
<dbReference type="GeneID" id="92096284"/>
<evidence type="ECO:0000256" key="1">
    <source>
        <dbReference type="SAM" id="MobiDB-lite"/>
    </source>
</evidence>
<comment type="caution">
    <text evidence="2">The sequence shown here is derived from an EMBL/GenBank/DDBJ whole genome shotgun (WGS) entry which is preliminary data.</text>
</comment>
<organism evidence="2 3">
    <name type="scientific">Apiospora phragmitis</name>
    <dbReference type="NCBI Taxonomy" id="2905665"/>
    <lineage>
        <taxon>Eukaryota</taxon>
        <taxon>Fungi</taxon>
        <taxon>Dikarya</taxon>
        <taxon>Ascomycota</taxon>
        <taxon>Pezizomycotina</taxon>
        <taxon>Sordariomycetes</taxon>
        <taxon>Xylariomycetidae</taxon>
        <taxon>Amphisphaeriales</taxon>
        <taxon>Apiosporaceae</taxon>
        <taxon>Apiospora</taxon>
    </lineage>
</organism>
<feature type="region of interest" description="Disordered" evidence="1">
    <location>
        <begin position="1"/>
        <end position="32"/>
    </location>
</feature>
<keyword evidence="3" id="KW-1185">Reference proteome</keyword>
<dbReference type="RefSeq" id="XP_066712331.1">
    <property type="nucleotide sequence ID" value="XM_066863221.1"/>
</dbReference>
<proteinExistence type="predicted"/>
<dbReference type="Proteomes" id="UP001480595">
    <property type="component" value="Unassembled WGS sequence"/>
</dbReference>
<accession>A0ABR1TU21</accession>
<evidence type="ECO:0000313" key="2">
    <source>
        <dbReference type="EMBL" id="KAK8050082.1"/>
    </source>
</evidence>
<evidence type="ECO:0000313" key="3">
    <source>
        <dbReference type="Proteomes" id="UP001480595"/>
    </source>
</evidence>
<gene>
    <name evidence="2" type="ORF">PG994_011812</name>
</gene>